<keyword evidence="4" id="KW-1133">Transmembrane helix</keyword>
<dbReference type="PANTHER" id="PTHR31121">
    <property type="entry name" value="ALPHA-1,2 MANNOSYLTRANSFERASE KTR1"/>
    <property type="match status" value="1"/>
</dbReference>
<evidence type="ECO:0000313" key="5">
    <source>
        <dbReference type="EMBL" id="CAK5277300.1"/>
    </source>
</evidence>
<dbReference type="GO" id="GO:0000032">
    <property type="term" value="P:cell wall mannoprotein biosynthetic process"/>
    <property type="evidence" value="ECO:0007669"/>
    <property type="project" value="TreeGrafter"/>
</dbReference>
<keyword evidence="4" id="KW-0472">Membrane</keyword>
<dbReference type="PANTHER" id="PTHR31121:SF6">
    <property type="entry name" value="ALPHA-1,2 MANNOSYLTRANSFERASE KTR1"/>
    <property type="match status" value="1"/>
</dbReference>
<dbReference type="GO" id="GO:0016020">
    <property type="term" value="C:membrane"/>
    <property type="evidence" value="ECO:0007669"/>
    <property type="project" value="InterPro"/>
</dbReference>
<keyword evidence="4" id="KW-0812">Transmembrane</keyword>
<dbReference type="GO" id="GO:0000026">
    <property type="term" value="F:alpha-1,2-mannosyltransferase activity"/>
    <property type="evidence" value="ECO:0007669"/>
    <property type="project" value="TreeGrafter"/>
</dbReference>
<dbReference type="SUPFAM" id="SSF53448">
    <property type="entry name" value="Nucleotide-diphospho-sugar transferases"/>
    <property type="match status" value="1"/>
</dbReference>
<dbReference type="Pfam" id="PF01793">
    <property type="entry name" value="Glyco_transf_15"/>
    <property type="match status" value="2"/>
</dbReference>
<dbReference type="AlphaFoldDB" id="A0AAD2K3Q9"/>
<gene>
    <name evidence="5" type="ORF">MYCIT1_LOCUS26220</name>
</gene>
<sequence length="1025" mass="112757">MKREPEGLARPRLRSPATDRSRQHQITFHTRHVHCVAELSRCLALISPSPKMMTKTRYGVLAFAVLIGMHYILSFSHEGYGQATSLESIAKQFSSSFPKGSSSNSTTVPGHKIWHEPPYKTPIPDTFYLKPNTTQRRANAVIVSLARNGDLDGIIRSVAQLEVKFNQKFKYPYVFLNEEPFTDHFKNTVRTLTDSKVEFGLIPHDHWFQPDWIDENKAAAARQDMIEHDVIYGGSVPYRNMCRFNSGFFYRHELLKKYRYYWRVEPDKYGFTISLPEYERTIPTLWATVRDFIKEYPELISPENAMGFLSDDGGLTYNNCHFWSNFEIADLDLWRGEAYTKFFDFLDSRGGFYYERWGDAPVHSIGAALFARKDQIHFFDDIGELETHFVAQLGPIDCQAITTTRSSTVRRSHLTLEDNAGVTSMTTLIARAGRVSIVMIAYSHRVHPHTNGSPTFSDQGAVYTSSRSPTEPIHFRSSVEHIGKPRIELTTILCWALPDVFPCLSGLSISQQLPPQSFAYSLRFQPVLSFSSLSAVYEHSAPSNSTRDADGNLKPPISPHTRRHSRIHSRNLSVFFPRPGSVSEATIDEDGVQELEIRPTLGAGFSFGTTPPPEEMPMPSANESGGITPSSSASRRGHHHKHSVSHTFFSFLEPRGTDSQTLVTQPTPTPISPWMPISPFPSDASLSSVPGKTEPPLLRDQRQAQPRAVYLATATGQFLLGATLWVQGQQCGSLSVTALGYWAVFDAIGVAIPHLRFHVSKPYATARTLPVLLFAQSVYLMFSAVYVCKEALEHLLLSADAGDGHHHHAGDEVAGILFPLITTFSTFCALAGTAFILDSHARLLETRGLSFASQARADGTSGTCSFESVLCDATPHRAGDLGHRPGCSPGRAPAGGPCAGWCSQCCDIQCSLQGLYRARGRPVANCACSGTAFRADGGISASDARCGETPASPPSSRAHIWQLAADGGLEDGDGMVVTLEVHVSPTLGDDDVLVLTRWVRDRVATALGMGGSSGQAEVTVGVVRG</sequence>
<dbReference type="Proteomes" id="UP001295794">
    <property type="component" value="Unassembled WGS sequence"/>
</dbReference>
<evidence type="ECO:0008006" key="7">
    <source>
        <dbReference type="Google" id="ProtNLM"/>
    </source>
</evidence>
<dbReference type="GO" id="GO:0006487">
    <property type="term" value="P:protein N-linked glycosylation"/>
    <property type="evidence" value="ECO:0007669"/>
    <property type="project" value="TreeGrafter"/>
</dbReference>
<evidence type="ECO:0000256" key="1">
    <source>
        <dbReference type="ARBA" id="ARBA00007677"/>
    </source>
</evidence>
<feature type="transmembrane region" description="Helical" evidence="4">
    <location>
        <begin position="58"/>
        <end position="76"/>
    </location>
</feature>
<protein>
    <recommendedName>
        <fullName evidence="7">Glycosyltransferase family 15 protein</fullName>
    </recommendedName>
</protein>
<feature type="region of interest" description="Disordered" evidence="3">
    <location>
        <begin position="541"/>
        <end position="564"/>
    </location>
</feature>
<feature type="compositionally biased region" description="Polar residues" evidence="3">
    <location>
        <begin position="621"/>
        <end position="634"/>
    </location>
</feature>
<accession>A0AAD2K3Q9</accession>
<proteinExistence type="inferred from homology"/>
<dbReference type="GO" id="GO:0005794">
    <property type="term" value="C:Golgi apparatus"/>
    <property type="evidence" value="ECO:0007669"/>
    <property type="project" value="TreeGrafter"/>
</dbReference>
<reference evidence="5" key="1">
    <citation type="submission" date="2023-11" db="EMBL/GenBank/DDBJ databases">
        <authorList>
            <person name="De Vega J J."/>
            <person name="De Vega J J."/>
        </authorList>
    </citation>
    <scope>NUCLEOTIDE SEQUENCE</scope>
</reference>
<organism evidence="5 6">
    <name type="scientific">Mycena citricolor</name>
    <dbReference type="NCBI Taxonomy" id="2018698"/>
    <lineage>
        <taxon>Eukaryota</taxon>
        <taxon>Fungi</taxon>
        <taxon>Dikarya</taxon>
        <taxon>Basidiomycota</taxon>
        <taxon>Agaricomycotina</taxon>
        <taxon>Agaricomycetes</taxon>
        <taxon>Agaricomycetidae</taxon>
        <taxon>Agaricales</taxon>
        <taxon>Marasmiineae</taxon>
        <taxon>Mycenaceae</taxon>
        <taxon>Mycena</taxon>
    </lineage>
</organism>
<dbReference type="EMBL" id="CAVNYO010000419">
    <property type="protein sequence ID" value="CAK5277300.1"/>
    <property type="molecule type" value="Genomic_DNA"/>
</dbReference>
<dbReference type="InterPro" id="IPR002685">
    <property type="entry name" value="Glyco_trans_15"/>
</dbReference>
<comment type="caution">
    <text evidence="5">The sequence shown here is derived from an EMBL/GenBank/DDBJ whole genome shotgun (WGS) entry which is preliminary data.</text>
</comment>
<comment type="similarity">
    <text evidence="1">Belongs to the glycosyltransferase 15 family.</text>
</comment>
<evidence type="ECO:0000313" key="6">
    <source>
        <dbReference type="Proteomes" id="UP001295794"/>
    </source>
</evidence>
<feature type="region of interest" description="Disordered" evidence="3">
    <location>
        <begin position="1"/>
        <end position="23"/>
    </location>
</feature>
<name>A0AAD2K3Q9_9AGAR</name>
<dbReference type="Gene3D" id="3.90.550.10">
    <property type="entry name" value="Spore Coat Polysaccharide Biosynthesis Protein SpsA, Chain A"/>
    <property type="match status" value="2"/>
</dbReference>
<keyword evidence="6" id="KW-1185">Reference proteome</keyword>
<feature type="region of interest" description="Disordered" evidence="3">
    <location>
        <begin position="608"/>
        <end position="640"/>
    </location>
</feature>
<dbReference type="InterPro" id="IPR029044">
    <property type="entry name" value="Nucleotide-diphossugar_trans"/>
</dbReference>
<evidence type="ECO:0000256" key="2">
    <source>
        <dbReference type="ARBA" id="ARBA00022679"/>
    </source>
</evidence>
<evidence type="ECO:0000256" key="4">
    <source>
        <dbReference type="SAM" id="Phobius"/>
    </source>
</evidence>
<evidence type="ECO:0000256" key="3">
    <source>
        <dbReference type="SAM" id="MobiDB-lite"/>
    </source>
</evidence>
<keyword evidence="2" id="KW-0808">Transferase</keyword>